<dbReference type="Pfam" id="PF06978">
    <property type="entry name" value="POP1_N"/>
    <property type="match status" value="1"/>
</dbReference>
<evidence type="ECO:0000313" key="8">
    <source>
        <dbReference type="Proteomes" id="UP000008311"/>
    </source>
</evidence>
<sequence length="838" mass="93698">MTGDGSKRSQVSANPPRKINVQKFAESRASELETLYSIVSSRLNNDFRSRRSKRRRTSAYDNKVAKKRYRKKRKLGVGVADRSNAAAVSDETVPPRHIRRGVELRKNPESGFTTSGDGTKRLRTHVWHAKRFTMTKLWGFHLPLGLQGRGRGSRALLKWYKHGAVLHDASYYSAVQLEAPEDSLMSVLKMVLEPSPSAQSEEIINAVLSGSIYGSAMLHHIGAPISQLIAPVTYMWRPFGGGGCNEPQSSESRSSHRQLWVWIHASAFSEGYNSLKFACQKLMNESGILINCFSLEGQLAKLEVMGSKAFQLLQKILHPDSCNSKNSWQPMQCALEEANCDNVSSRAVLSFTVKDPRVPEKRVTDVPVAAPTVENYASEYEHGKDVTISRGSEEIKELYSPSCSKAEEDSSFFDKRTLWDASSRVTPPVEENALSLEKHDLRMDYIFLDASQSGILNSSTETQGSRHCPIMLLKNNNQIGSFMGWSMIIPLSWVRVFWVSFISKGAHAIGQREKRWIACEVGLPVFPSEFPDSRAYLSSMETALTALDQKAEQLPPAIRPLKVPIPPPWNSIRTAVNEECRALQGAAVCNAKDMIECKLLSNSMCGDRGITSSLSVDGNAFDGIVARTSGVLADFLNEISGDQLLLFPQVPKGKMRIMELMMEESKHDSLQNGINQITYDCKLCFVRVLLHACKEGVFEEGAVICAPCLGDLSLWTSRSERNEAGFQIPQSYGSSYFKEQSSGRWELQLPENAIARESYRWPIGFVTTGFVRGSKKPVAEALCEAVLLARLREKQWNEISVQQRRKEIYVLVRNLRSSTYRLGVASIVLEQQEDLEFL</sequence>
<dbReference type="Pfam" id="PF08170">
    <property type="entry name" value="POPLD"/>
    <property type="match status" value="1"/>
</dbReference>
<dbReference type="FunCoup" id="B9RNC4">
    <property type="interactions" value="2522"/>
</dbReference>
<dbReference type="AlphaFoldDB" id="B9RNC4"/>
<feature type="compositionally biased region" description="Basic residues" evidence="4">
    <location>
        <begin position="65"/>
        <end position="75"/>
    </location>
</feature>
<dbReference type="InterPro" id="IPR009723">
    <property type="entry name" value="Pop1_N"/>
</dbReference>
<feature type="region of interest" description="Disordered" evidence="4">
    <location>
        <begin position="45"/>
        <end position="92"/>
    </location>
</feature>
<dbReference type="KEGG" id="rcu:8267323"/>
<evidence type="ECO:0000256" key="3">
    <source>
        <dbReference type="ARBA" id="ARBA00023242"/>
    </source>
</evidence>
<dbReference type="InParanoid" id="B9RNC4"/>
<dbReference type="InterPro" id="IPR039182">
    <property type="entry name" value="Pop1"/>
</dbReference>
<feature type="domain" description="Pop1 N-terminal" evidence="5">
    <location>
        <begin position="18"/>
        <end position="179"/>
    </location>
</feature>
<accession>B9RNC4</accession>
<dbReference type="PANTHER" id="PTHR22731:SF3">
    <property type="entry name" value="RIBONUCLEASES P_MRP PROTEIN SUBUNIT POP1"/>
    <property type="match status" value="1"/>
</dbReference>
<dbReference type="OMA" id="VGFIACE"/>
<dbReference type="GO" id="GO:0001682">
    <property type="term" value="P:tRNA 5'-leader removal"/>
    <property type="evidence" value="ECO:0007669"/>
    <property type="project" value="InterPro"/>
</dbReference>
<name>B9RNC4_RICCO</name>
<dbReference type="InterPro" id="IPR012590">
    <property type="entry name" value="POPLD_dom"/>
</dbReference>
<dbReference type="GO" id="GO:0008033">
    <property type="term" value="P:tRNA processing"/>
    <property type="evidence" value="ECO:0000318"/>
    <property type="project" value="GO_Central"/>
</dbReference>
<keyword evidence="8" id="KW-1185">Reference proteome</keyword>
<gene>
    <name evidence="7" type="ORF">RCOM_1346560</name>
</gene>
<evidence type="ECO:0000256" key="2">
    <source>
        <dbReference type="ARBA" id="ARBA00022694"/>
    </source>
</evidence>
<evidence type="ECO:0000256" key="1">
    <source>
        <dbReference type="ARBA" id="ARBA00004123"/>
    </source>
</evidence>
<evidence type="ECO:0000313" key="7">
    <source>
        <dbReference type="EMBL" id="EEF47247.1"/>
    </source>
</evidence>
<dbReference type="eggNOG" id="KOG3322">
    <property type="taxonomic scope" value="Eukaryota"/>
</dbReference>
<comment type="subcellular location">
    <subcellularLocation>
        <location evidence="1">Nucleus</location>
    </subcellularLocation>
</comment>
<feature type="domain" description="POPLD" evidence="6">
    <location>
        <begin position="484"/>
        <end position="560"/>
    </location>
</feature>
<keyword evidence="2" id="KW-0819">tRNA processing</keyword>
<keyword evidence="3" id="KW-0539">Nucleus</keyword>
<dbReference type="OrthoDB" id="442863at2759"/>
<dbReference type="Proteomes" id="UP000008311">
    <property type="component" value="Unassembled WGS sequence"/>
</dbReference>
<evidence type="ECO:0000256" key="4">
    <source>
        <dbReference type="SAM" id="MobiDB-lite"/>
    </source>
</evidence>
<dbReference type="GO" id="GO:0000172">
    <property type="term" value="C:ribonuclease MRP complex"/>
    <property type="evidence" value="ECO:0000318"/>
    <property type="project" value="GO_Central"/>
</dbReference>
<reference evidence="8" key="1">
    <citation type="journal article" date="2010" name="Nat. Biotechnol.">
        <title>Draft genome sequence of the oilseed species Ricinus communis.</title>
        <authorList>
            <person name="Chan A.P."/>
            <person name="Crabtree J."/>
            <person name="Zhao Q."/>
            <person name="Lorenzi H."/>
            <person name="Orvis J."/>
            <person name="Puiu D."/>
            <person name="Melake-Berhan A."/>
            <person name="Jones K.M."/>
            <person name="Redman J."/>
            <person name="Chen G."/>
            <person name="Cahoon E.B."/>
            <person name="Gedil M."/>
            <person name="Stanke M."/>
            <person name="Haas B.J."/>
            <person name="Wortman J.R."/>
            <person name="Fraser-Liggett C.M."/>
            <person name="Ravel J."/>
            <person name="Rabinowicz P.D."/>
        </authorList>
    </citation>
    <scope>NUCLEOTIDE SEQUENCE [LARGE SCALE GENOMIC DNA]</scope>
    <source>
        <strain evidence="8">cv. Hale</strain>
    </source>
</reference>
<protein>
    <submittedName>
        <fullName evidence="7">Uncharacterized protein</fullName>
    </submittedName>
</protein>
<evidence type="ECO:0000259" key="5">
    <source>
        <dbReference type="Pfam" id="PF06978"/>
    </source>
</evidence>
<dbReference type="GO" id="GO:0005655">
    <property type="term" value="C:nucleolar ribonuclease P complex"/>
    <property type="evidence" value="ECO:0000318"/>
    <property type="project" value="GO_Central"/>
</dbReference>
<dbReference type="EMBL" id="EQ973790">
    <property type="protein sequence ID" value="EEF47247.1"/>
    <property type="molecule type" value="Genomic_DNA"/>
</dbReference>
<feature type="region of interest" description="Disordered" evidence="4">
    <location>
        <begin position="1"/>
        <end position="22"/>
    </location>
</feature>
<proteinExistence type="predicted"/>
<evidence type="ECO:0000259" key="6">
    <source>
        <dbReference type="Pfam" id="PF08170"/>
    </source>
</evidence>
<organism evidence="7 8">
    <name type="scientific">Ricinus communis</name>
    <name type="common">Castor bean</name>
    <dbReference type="NCBI Taxonomy" id="3988"/>
    <lineage>
        <taxon>Eukaryota</taxon>
        <taxon>Viridiplantae</taxon>
        <taxon>Streptophyta</taxon>
        <taxon>Embryophyta</taxon>
        <taxon>Tracheophyta</taxon>
        <taxon>Spermatophyta</taxon>
        <taxon>Magnoliopsida</taxon>
        <taxon>eudicotyledons</taxon>
        <taxon>Gunneridae</taxon>
        <taxon>Pentapetalae</taxon>
        <taxon>rosids</taxon>
        <taxon>fabids</taxon>
        <taxon>Malpighiales</taxon>
        <taxon>Euphorbiaceae</taxon>
        <taxon>Acalyphoideae</taxon>
        <taxon>Acalypheae</taxon>
        <taxon>Ricinus</taxon>
    </lineage>
</organism>
<dbReference type="STRING" id="3988.B9RNC4"/>
<dbReference type="PANTHER" id="PTHR22731">
    <property type="entry name" value="RIBONUCLEASES P/MRP PROTEIN SUBUNIT POP1"/>
    <property type="match status" value="1"/>
</dbReference>